<proteinExistence type="inferred from homology"/>
<dbReference type="EMBL" id="CP030850">
    <property type="protein sequence ID" value="AXE17605.1"/>
    <property type="molecule type" value="Genomic_DNA"/>
</dbReference>
<evidence type="ECO:0000256" key="3">
    <source>
        <dbReference type="ARBA" id="ARBA00023235"/>
    </source>
</evidence>
<dbReference type="KEGG" id="run:DR864_07595"/>
<name>A0A344TG34_9BACT</name>
<comment type="similarity">
    <text evidence="2">Belongs to the N-acylglucosamine 2-epimerase family.</text>
</comment>
<dbReference type="InterPro" id="IPR010819">
    <property type="entry name" value="AGE/CE"/>
</dbReference>
<dbReference type="Gene3D" id="1.50.10.10">
    <property type="match status" value="1"/>
</dbReference>
<keyword evidence="6" id="KW-1185">Reference proteome</keyword>
<dbReference type="HAMAP" id="MF_00929">
    <property type="entry name" value="Cellobiose_2_epim"/>
    <property type="match status" value="1"/>
</dbReference>
<dbReference type="SUPFAM" id="SSF48208">
    <property type="entry name" value="Six-hairpin glycosidases"/>
    <property type="match status" value="1"/>
</dbReference>
<protein>
    <recommendedName>
        <fullName evidence="4">Cellobiose 2-epimerase</fullName>
        <shortName evidence="4">CE</shortName>
        <ecNumber evidence="4">5.1.3.11</ecNumber>
    </recommendedName>
</protein>
<dbReference type="EC" id="5.1.3.11" evidence="4"/>
<evidence type="ECO:0000313" key="5">
    <source>
        <dbReference type="EMBL" id="AXE17605.1"/>
    </source>
</evidence>
<evidence type="ECO:0000256" key="4">
    <source>
        <dbReference type="HAMAP-Rule" id="MF_00929"/>
    </source>
</evidence>
<dbReference type="PANTHER" id="PTHR15108">
    <property type="entry name" value="N-ACYLGLUCOSAMINE-2-EPIMERASE"/>
    <property type="match status" value="1"/>
</dbReference>
<dbReference type="OrthoDB" id="5141876at2"/>
<comment type="catalytic activity">
    <reaction evidence="1 4">
        <text>D-cellobiose = beta-D-glucosyl-(1-&gt;4)-D-mannopyranose</text>
        <dbReference type="Rhea" id="RHEA:23384"/>
        <dbReference type="ChEBI" id="CHEBI:17057"/>
        <dbReference type="ChEBI" id="CHEBI:47931"/>
        <dbReference type="EC" id="5.1.3.11"/>
    </reaction>
</comment>
<comment type="similarity">
    <text evidence="4">Belongs to the cellobiose 2-epimerase family.</text>
</comment>
<comment type="function">
    <text evidence="4">Catalyzes the reversible epimerization of cellobiose to 4-O-beta-D-glucopyranosyl-D-mannose (Glc-Man).</text>
</comment>
<evidence type="ECO:0000256" key="1">
    <source>
        <dbReference type="ARBA" id="ARBA00001470"/>
    </source>
</evidence>
<evidence type="ECO:0000256" key="2">
    <source>
        <dbReference type="ARBA" id="ARBA00008558"/>
    </source>
</evidence>
<dbReference type="GO" id="GO:0005975">
    <property type="term" value="P:carbohydrate metabolic process"/>
    <property type="evidence" value="ECO:0007669"/>
    <property type="project" value="InterPro"/>
</dbReference>
<accession>A0A344TG34</accession>
<organism evidence="5 6">
    <name type="scientific">Runella rosea</name>
    <dbReference type="NCBI Taxonomy" id="2259595"/>
    <lineage>
        <taxon>Bacteria</taxon>
        <taxon>Pseudomonadati</taxon>
        <taxon>Bacteroidota</taxon>
        <taxon>Cytophagia</taxon>
        <taxon>Cytophagales</taxon>
        <taxon>Spirosomataceae</taxon>
        <taxon>Runella</taxon>
    </lineage>
</organism>
<dbReference type="InterPro" id="IPR012341">
    <property type="entry name" value="6hp_glycosidase-like_sf"/>
</dbReference>
<sequence length="404" mass="47104">MNHSIFDLKQEIQVELSNILAFWATHSLDDLNGGFIGKMDFDGIVHPEVDKSSVLNARILWTFSAVLNQPFLSSGKESTEGKEFLSIANRAFHYINQHFRDTVHGGVYWSVDAHGKPLSTRKQIYGLAFTMYGLTEYYRATRNQQALNFAIELFELIENHSFDPQNGGYWEAFTQDWELLEDLRLSEKDRNDPKTMNTHLHIIEAYVNLYRVWPNAQVEAKIRHLLDVFEKHIIEAKSGHMQLFFDAQWTPTSDTISFGHDIEASWLLYEATEVLHNETLLKKWKSIALRMADAAAQGFNEDGSLNHEFDPQTNHWDTHREWWVSAEGMVGYFNAFQLSGEERYLRCVEGLWQFAKKHLINAEIGEWNWGVYDDMSLMHTEDRIGFWKCPYHNARACMEILKRI</sequence>
<keyword evidence="3 4" id="KW-0413">Isomerase</keyword>
<reference evidence="5 6" key="1">
    <citation type="submission" date="2018-07" db="EMBL/GenBank/DDBJ databases">
        <title>Genome sequencing of Runella.</title>
        <authorList>
            <person name="Baek M.-G."/>
            <person name="Yi H."/>
        </authorList>
    </citation>
    <scope>NUCLEOTIDE SEQUENCE [LARGE SCALE GENOMIC DNA]</scope>
    <source>
        <strain evidence="5 6">HYN0085</strain>
    </source>
</reference>
<gene>
    <name evidence="5" type="ORF">DR864_07595</name>
</gene>
<dbReference type="GO" id="GO:0047736">
    <property type="term" value="F:cellobiose epimerase activity"/>
    <property type="evidence" value="ECO:0007669"/>
    <property type="project" value="UniProtKB-UniRule"/>
</dbReference>
<dbReference type="Pfam" id="PF07221">
    <property type="entry name" value="GlcNAc_2-epim"/>
    <property type="match status" value="1"/>
</dbReference>
<evidence type="ECO:0000313" key="6">
    <source>
        <dbReference type="Proteomes" id="UP000251993"/>
    </source>
</evidence>
<dbReference type="AlphaFoldDB" id="A0A344TG34"/>
<dbReference type="RefSeq" id="WP_114066390.1">
    <property type="nucleotide sequence ID" value="NZ_CP030850.1"/>
</dbReference>
<dbReference type="InterPro" id="IPR028584">
    <property type="entry name" value="Cellobiose_2_epim"/>
</dbReference>
<dbReference type="InterPro" id="IPR008928">
    <property type="entry name" value="6-hairpin_glycosidase_sf"/>
</dbReference>
<dbReference type="Proteomes" id="UP000251993">
    <property type="component" value="Chromosome"/>
</dbReference>